<dbReference type="RefSeq" id="WP_185717030.1">
    <property type="nucleotide sequence ID" value="NZ_BAAAWI010000001.1"/>
</dbReference>
<dbReference type="GO" id="GO:0019380">
    <property type="term" value="P:3-phenylpropionate catabolic process"/>
    <property type="evidence" value="ECO:0007669"/>
    <property type="project" value="TreeGrafter"/>
</dbReference>
<evidence type="ECO:0000313" key="4">
    <source>
        <dbReference type="Proteomes" id="UP000515728"/>
    </source>
</evidence>
<dbReference type="PANTHER" id="PTHR41534">
    <property type="entry name" value="BLR3401 PROTEIN"/>
    <property type="match status" value="1"/>
</dbReference>
<reference evidence="3 4" key="1">
    <citation type="submission" date="2020-08" db="EMBL/GenBank/DDBJ databases">
        <authorList>
            <person name="Mo P."/>
        </authorList>
    </citation>
    <scope>NUCLEOTIDE SEQUENCE [LARGE SCALE GENOMIC DNA]</scope>
    <source>
        <strain evidence="3 4">CGMCC 4.1532</strain>
    </source>
</reference>
<name>A0A7G7MBV7_9PSEU</name>
<dbReference type="KEGG" id="ppel:H6H00_18665"/>
<keyword evidence="3" id="KW-0223">Dioxygenase</keyword>
<dbReference type="InterPro" id="IPR032710">
    <property type="entry name" value="NTF2-like_dom_sf"/>
</dbReference>
<dbReference type="PANTHER" id="PTHR41534:SF2">
    <property type="entry name" value="3-PHENYLPROPIONATE_CINNAMIC ACID DIOXYGENASE SUBUNIT BETA"/>
    <property type="match status" value="1"/>
</dbReference>
<evidence type="ECO:0000256" key="1">
    <source>
        <dbReference type="ARBA" id="ARBA00009570"/>
    </source>
</evidence>
<proteinExistence type="inferred from homology"/>
<protein>
    <submittedName>
        <fullName evidence="3">3-phenylpropionate/cinnamic acid dioxygenase subunit beta</fullName>
        <ecNumber evidence="3">1.14.12.19</ecNumber>
    </submittedName>
</protein>
<accession>A0A7G7MBV7</accession>
<comment type="similarity">
    <text evidence="1">Belongs to the bacterial ring-hydroxylating dioxygenase beta subunit family.</text>
</comment>
<gene>
    <name evidence="3" type="ORF">H6H00_18665</name>
</gene>
<dbReference type="AlphaFoldDB" id="A0A7G7MBV7"/>
<dbReference type="EC" id="1.14.12.19" evidence="3"/>
<evidence type="ECO:0000256" key="2">
    <source>
        <dbReference type="ARBA" id="ARBA00023002"/>
    </source>
</evidence>
<dbReference type="Gene3D" id="3.10.450.50">
    <property type="match status" value="1"/>
</dbReference>
<dbReference type="SUPFAM" id="SSF54427">
    <property type="entry name" value="NTF2-like"/>
    <property type="match status" value="1"/>
</dbReference>
<organism evidence="3 4">
    <name type="scientific">Pseudonocardia petroleophila</name>
    <dbReference type="NCBI Taxonomy" id="37331"/>
    <lineage>
        <taxon>Bacteria</taxon>
        <taxon>Bacillati</taxon>
        <taxon>Actinomycetota</taxon>
        <taxon>Actinomycetes</taxon>
        <taxon>Pseudonocardiales</taxon>
        <taxon>Pseudonocardiaceae</taxon>
        <taxon>Pseudonocardia</taxon>
    </lineage>
</organism>
<keyword evidence="4" id="KW-1185">Reference proteome</keyword>
<dbReference type="NCBIfam" id="NF007479">
    <property type="entry name" value="PRK10069.1"/>
    <property type="match status" value="1"/>
</dbReference>
<dbReference type="Pfam" id="PF00866">
    <property type="entry name" value="Ring_hydroxyl_B"/>
    <property type="match status" value="1"/>
</dbReference>
<keyword evidence="2 3" id="KW-0560">Oxidoreductase</keyword>
<dbReference type="GO" id="GO:0008695">
    <property type="term" value="F:3-phenylpropionate dioxygenase activity"/>
    <property type="evidence" value="ECO:0007669"/>
    <property type="project" value="UniProtKB-EC"/>
</dbReference>
<evidence type="ECO:0000313" key="3">
    <source>
        <dbReference type="EMBL" id="QNG50268.1"/>
    </source>
</evidence>
<dbReference type="Proteomes" id="UP000515728">
    <property type="component" value="Chromosome"/>
</dbReference>
<dbReference type="CDD" id="cd00667">
    <property type="entry name" value="ring_hydroxylating_dioxygenases_beta"/>
    <property type="match status" value="1"/>
</dbReference>
<dbReference type="EMBL" id="CP060131">
    <property type="protein sequence ID" value="QNG50268.1"/>
    <property type="molecule type" value="Genomic_DNA"/>
</dbReference>
<sequence>MTTDTPTAAASDLDVDVATTLQITQFLYTEAQILDEGRFADWLTLVTEDISYRMPVRVTREKRDGSDTRDDSSYFEENLTTLTSRLARLGTRSAWAEDPPSRTRHFVTNIQVLATADPREMRVLSNLLFTRTRGSDPALDQLTGRREDLLRRVGLGWRLARRTVVLDQSVLGTLNLSTMY</sequence>
<dbReference type="InterPro" id="IPR000391">
    <property type="entry name" value="Rng_hydr_dOase-bsu"/>
</dbReference>